<dbReference type="Pfam" id="PF20684">
    <property type="entry name" value="Fung_rhodopsin"/>
    <property type="match status" value="1"/>
</dbReference>
<dbReference type="GO" id="GO:0016020">
    <property type="term" value="C:membrane"/>
    <property type="evidence" value="ECO:0007669"/>
    <property type="project" value="UniProtKB-SubCell"/>
</dbReference>
<sequence length="277" mass="30630">FPPGYLDEYNGDQVTKYAITFLVLEVLFLSLRFIARSMGKVPWGWDDSYLIAAAVLCAGIAIAGLCDIAYGGVGYHAPRIAAESPEKIIVWAKFTIIFPLLYYPGVALPKLSILALYFRVFGNLQNPIPRKICWFTGALIVGNCIGNMVPAFLICRPLNYVWNKNLEGGGTCDIQVSVWWRWSSLVNIITDVIMLALPVPAILKLQAPKKVKAGLAATFITGSIGLITAIIRFVGFFTLNYQVDITWTATHLIVVTIVEPQLYLIAACLLSFRPLLR</sequence>
<name>A0A6A6EG16_9PEZI</name>
<dbReference type="PANTHER" id="PTHR33048">
    <property type="entry name" value="PTH11-LIKE INTEGRAL MEMBRANE PROTEIN (AFU_ORTHOLOGUE AFUA_5G11245)"/>
    <property type="match status" value="1"/>
</dbReference>
<feature type="transmembrane region" description="Helical" evidence="6">
    <location>
        <begin position="132"/>
        <end position="154"/>
    </location>
</feature>
<dbReference type="AlphaFoldDB" id="A0A6A6EG16"/>
<proteinExistence type="inferred from homology"/>
<dbReference type="PANTHER" id="PTHR33048:SF156">
    <property type="entry name" value="INTEGRAL MEMBRANE PROTEIN"/>
    <property type="match status" value="1"/>
</dbReference>
<dbReference type="Proteomes" id="UP000800200">
    <property type="component" value="Unassembled WGS sequence"/>
</dbReference>
<feature type="non-terminal residue" evidence="8">
    <location>
        <position position="1"/>
    </location>
</feature>
<keyword evidence="3 6" id="KW-1133">Transmembrane helix</keyword>
<evidence type="ECO:0000256" key="4">
    <source>
        <dbReference type="ARBA" id="ARBA00023136"/>
    </source>
</evidence>
<feature type="transmembrane region" description="Helical" evidence="6">
    <location>
        <begin position="215"/>
        <end position="237"/>
    </location>
</feature>
<dbReference type="InterPro" id="IPR052337">
    <property type="entry name" value="SAT4-like"/>
</dbReference>
<feature type="transmembrane region" description="Helical" evidence="6">
    <location>
        <begin position="100"/>
        <end position="120"/>
    </location>
</feature>
<feature type="non-terminal residue" evidence="8">
    <location>
        <position position="277"/>
    </location>
</feature>
<keyword evidence="9" id="KW-1185">Reference proteome</keyword>
<feature type="domain" description="Rhodopsin" evidence="7">
    <location>
        <begin position="31"/>
        <end position="277"/>
    </location>
</feature>
<keyword evidence="4 6" id="KW-0472">Membrane</keyword>
<feature type="transmembrane region" description="Helical" evidence="6">
    <location>
        <begin position="249"/>
        <end position="272"/>
    </location>
</feature>
<evidence type="ECO:0000256" key="1">
    <source>
        <dbReference type="ARBA" id="ARBA00004141"/>
    </source>
</evidence>
<comment type="subcellular location">
    <subcellularLocation>
        <location evidence="1">Membrane</location>
        <topology evidence="1">Multi-pass membrane protein</topology>
    </subcellularLocation>
</comment>
<dbReference type="EMBL" id="ML994619">
    <property type="protein sequence ID" value="KAF2190025.1"/>
    <property type="molecule type" value="Genomic_DNA"/>
</dbReference>
<feature type="transmembrane region" description="Helical" evidence="6">
    <location>
        <begin position="185"/>
        <end position="203"/>
    </location>
</feature>
<comment type="similarity">
    <text evidence="5">Belongs to the SAT4 family.</text>
</comment>
<evidence type="ECO:0000256" key="3">
    <source>
        <dbReference type="ARBA" id="ARBA00022989"/>
    </source>
</evidence>
<accession>A0A6A6EG16</accession>
<dbReference type="InterPro" id="IPR049326">
    <property type="entry name" value="Rhodopsin_dom_fungi"/>
</dbReference>
<evidence type="ECO:0000256" key="2">
    <source>
        <dbReference type="ARBA" id="ARBA00022692"/>
    </source>
</evidence>
<evidence type="ECO:0000313" key="9">
    <source>
        <dbReference type="Proteomes" id="UP000800200"/>
    </source>
</evidence>
<organism evidence="8 9">
    <name type="scientific">Zopfia rhizophila CBS 207.26</name>
    <dbReference type="NCBI Taxonomy" id="1314779"/>
    <lineage>
        <taxon>Eukaryota</taxon>
        <taxon>Fungi</taxon>
        <taxon>Dikarya</taxon>
        <taxon>Ascomycota</taxon>
        <taxon>Pezizomycotina</taxon>
        <taxon>Dothideomycetes</taxon>
        <taxon>Dothideomycetes incertae sedis</taxon>
        <taxon>Zopfiaceae</taxon>
        <taxon>Zopfia</taxon>
    </lineage>
</organism>
<evidence type="ECO:0000259" key="7">
    <source>
        <dbReference type="Pfam" id="PF20684"/>
    </source>
</evidence>
<feature type="transmembrane region" description="Helical" evidence="6">
    <location>
        <begin position="47"/>
        <end position="70"/>
    </location>
</feature>
<protein>
    <recommendedName>
        <fullName evidence="7">Rhodopsin domain-containing protein</fullName>
    </recommendedName>
</protein>
<keyword evidence="2 6" id="KW-0812">Transmembrane</keyword>
<evidence type="ECO:0000313" key="8">
    <source>
        <dbReference type="EMBL" id="KAF2190025.1"/>
    </source>
</evidence>
<feature type="transmembrane region" description="Helical" evidence="6">
    <location>
        <begin position="17"/>
        <end position="35"/>
    </location>
</feature>
<evidence type="ECO:0000256" key="5">
    <source>
        <dbReference type="ARBA" id="ARBA00038359"/>
    </source>
</evidence>
<dbReference type="OrthoDB" id="5329176at2759"/>
<evidence type="ECO:0000256" key="6">
    <source>
        <dbReference type="SAM" id="Phobius"/>
    </source>
</evidence>
<reference evidence="8" key="1">
    <citation type="journal article" date="2020" name="Stud. Mycol.">
        <title>101 Dothideomycetes genomes: a test case for predicting lifestyles and emergence of pathogens.</title>
        <authorList>
            <person name="Haridas S."/>
            <person name="Albert R."/>
            <person name="Binder M."/>
            <person name="Bloem J."/>
            <person name="Labutti K."/>
            <person name="Salamov A."/>
            <person name="Andreopoulos B."/>
            <person name="Baker S."/>
            <person name="Barry K."/>
            <person name="Bills G."/>
            <person name="Bluhm B."/>
            <person name="Cannon C."/>
            <person name="Castanera R."/>
            <person name="Culley D."/>
            <person name="Daum C."/>
            <person name="Ezra D."/>
            <person name="Gonzalez J."/>
            <person name="Henrissat B."/>
            <person name="Kuo A."/>
            <person name="Liang C."/>
            <person name="Lipzen A."/>
            <person name="Lutzoni F."/>
            <person name="Magnuson J."/>
            <person name="Mondo S."/>
            <person name="Nolan M."/>
            <person name="Ohm R."/>
            <person name="Pangilinan J."/>
            <person name="Park H.-J."/>
            <person name="Ramirez L."/>
            <person name="Alfaro M."/>
            <person name="Sun H."/>
            <person name="Tritt A."/>
            <person name="Yoshinaga Y."/>
            <person name="Zwiers L.-H."/>
            <person name="Turgeon B."/>
            <person name="Goodwin S."/>
            <person name="Spatafora J."/>
            <person name="Crous P."/>
            <person name="Grigoriev I."/>
        </authorList>
    </citation>
    <scope>NUCLEOTIDE SEQUENCE</scope>
    <source>
        <strain evidence="8">CBS 207.26</strain>
    </source>
</reference>
<gene>
    <name evidence="8" type="ORF">K469DRAFT_448133</name>
</gene>